<protein>
    <submittedName>
        <fullName evidence="1">Uncharacterized protein</fullName>
    </submittedName>
</protein>
<accession>A0A158K0H1</accession>
<keyword evidence="2" id="KW-1185">Reference proteome</keyword>
<organism evidence="1 2">
    <name type="scientific">Caballeronia terrestris</name>
    <dbReference type="NCBI Taxonomy" id="1226301"/>
    <lineage>
        <taxon>Bacteria</taxon>
        <taxon>Pseudomonadati</taxon>
        <taxon>Pseudomonadota</taxon>
        <taxon>Betaproteobacteria</taxon>
        <taxon>Burkholderiales</taxon>
        <taxon>Burkholderiaceae</taxon>
        <taxon>Caballeronia</taxon>
    </lineage>
</organism>
<dbReference type="EMBL" id="FCOL02000030">
    <property type="protein sequence ID" value="SAL73950.1"/>
    <property type="molecule type" value="Genomic_DNA"/>
</dbReference>
<evidence type="ECO:0000313" key="1">
    <source>
        <dbReference type="EMBL" id="SAL73950.1"/>
    </source>
</evidence>
<evidence type="ECO:0000313" key="2">
    <source>
        <dbReference type="Proteomes" id="UP000054925"/>
    </source>
</evidence>
<gene>
    <name evidence="1" type="ORF">AWB67_04522</name>
</gene>
<dbReference type="AlphaFoldDB" id="A0A158K0H1"/>
<dbReference type="Proteomes" id="UP000054925">
    <property type="component" value="Unassembled WGS sequence"/>
</dbReference>
<reference evidence="1" key="1">
    <citation type="submission" date="2016-01" db="EMBL/GenBank/DDBJ databases">
        <authorList>
            <person name="Peeters C."/>
        </authorList>
    </citation>
    <scope>NUCLEOTIDE SEQUENCE [LARGE SCALE GENOMIC DNA]</scope>
    <source>
        <strain evidence="1">LMG 22937</strain>
    </source>
</reference>
<name>A0A158K0H1_9BURK</name>
<sequence length="141" mass="15405">MLYVSIDVGQLAEQGLDHRLDACAGTLVGHRQSPTLGYQHADQLPSAGDKCDEFTLFFAGQRARLTALRMQDSGKFGQCARIKPVGLGQPAHGTRKIARLTRIDDRHGRTCTGLRYSTCTLVAASGFKDDKCWRLASEPAQ</sequence>
<proteinExistence type="predicted"/>
<comment type="caution">
    <text evidence="1">The sequence shown here is derived from an EMBL/GenBank/DDBJ whole genome shotgun (WGS) entry which is preliminary data.</text>
</comment>